<dbReference type="PANTHER" id="PTHR39465">
    <property type="entry name" value="DNA LIGASE D, 3'-PHOSPHOESTERASE DOMAIN"/>
    <property type="match status" value="1"/>
</dbReference>
<proteinExistence type="predicted"/>
<dbReference type="AlphaFoldDB" id="A0A1B5L184"/>
<feature type="compositionally biased region" description="Low complexity" evidence="1">
    <location>
        <begin position="61"/>
        <end position="72"/>
    </location>
</feature>
<feature type="compositionally biased region" description="Basic and acidic residues" evidence="1">
    <location>
        <begin position="152"/>
        <end position="165"/>
    </location>
</feature>
<dbReference type="PANTHER" id="PTHR39465:SF1">
    <property type="entry name" value="DNA LIGASE D 3'-PHOSPHOESTERASE DOMAIN-CONTAINING PROTEIN"/>
    <property type="match status" value="1"/>
</dbReference>
<reference evidence="4" key="1">
    <citation type="journal article" date="2016" name="Genome Announc.">
        <title>Genome sequence of Ustilaginoidea virens IPU010, a rice pathogenic fungus causing false smut.</title>
        <authorList>
            <person name="Kumagai T."/>
            <person name="Ishii T."/>
            <person name="Terai G."/>
            <person name="Umemura M."/>
            <person name="Machida M."/>
            <person name="Asai K."/>
        </authorList>
    </citation>
    <scope>NUCLEOTIDE SEQUENCE [LARGE SCALE GENOMIC DNA]</scope>
    <source>
        <strain evidence="4">IPU010</strain>
    </source>
</reference>
<feature type="region of interest" description="Disordered" evidence="1">
    <location>
        <begin position="119"/>
        <end position="198"/>
    </location>
</feature>
<feature type="domain" description="DNA ligase D 3'-phosphoesterase" evidence="2">
    <location>
        <begin position="1"/>
        <end position="110"/>
    </location>
</feature>
<feature type="compositionally biased region" description="Basic and acidic residues" evidence="1">
    <location>
        <begin position="175"/>
        <end position="188"/>
    </location>
</feature>
<evidence type="ECO:0000313" key="4">
    <source>
        <dbReference type="Proteomes" id="UP000054053"/>
    </source>
</evidence>
<evidence type="ECO:0000259" key="2">
    <source>
        <dbReference type="Pfam" id="PF13298"/>
    </source>
</evidence>
<sequence>MYGLPGDPNSVRLNRNATETRIHSLWNHLVETASRQTGSLLIWDTGTFTVLPRRTKHSPSKDPSSPAASSSSQDVDGEKITQQHLLEQAFRDRKIRLRLHGFKLPNPYVLNIRLTKSEDAHGRATSTTPKRRPRARPKAVDPETSPSEEDEQPTHSEEESHLVSREEDDGQASATDREIREIEDDQVRRTNAYPGASNSIGSIHRRKWYLSLDREACGFVKRKEQGKRRWELANAEPLAASRKRAEGDNRFNQRLSFPFYVRGVEHETSKRGDWSERRRCHAG</sequence>
<name>A0A1B5L184_USTVR</name>
<feature type="region of interest" description="Disordered" evidence="1">
    <location>
        <begin position="53"/>
        <end position="77"/>
    </location>
</feature>
<comment type="caution">
    <text evidence="3">The sequence shown here is derived from an EMBL/GenBank/DDBJ whole genome shotgun (WGS) entry which is preliminary data.</text>
</comment>
<gene>
    <name evidence="3" type="ORF">UVI_02031290</name>
</gene>
<evidence type="ECO:0000256" key="1">
    <source>
        <dbReference type="SAM" id="MobiDB-lite"/>
    </source>
</evidence>
<dbReference type="InterPro" id="IPR014144">
    <property type="entry name" value="LigD_PE_domain"/>
</dbReference>
<organism evidence="3 4">
    <name type="scientific">Ustilaginoidea virens</name>
    <name type="common">Rice false smut fungus</name>
    <name type="synonym">Villosiclava virens</name>
    <dbReference type="NCBI Taxonomy" id="1159556"/>
    <lineage>
        <taxon>Eukaryota</taxon>
        <taxon>Fungi</taxon>
        <taxon>Dikarya</taxon>
        <taxon>Ascomycota</taxon>
        <taxon>Pezizomycotina</taxon>
        <taxon>Sordariomycetes</taxon>
        <taxon>Hypocreomycetidae</taxon>
        <taxon>Hypocreales</taxon>
        <taxon>Clavicipitaceae</taxon>
        <taxon>Ustilaginoidea</taxon>
    </lineage>
</organism>
<dbReference type="Pfam" id="PF13298">
    <property type="entry name" value="LigD_N"/>
    <property type="match status" value="1"/>
</dbReference>
<accession>A0A1B5L184</accession>
<protein>
    <recommendedName>
        <fullName evidence="2">DNA ligase D 3'-phosphoesterase domain-containing protein</fullName>
    </recommendedName>
</protein>
<dbReference type="Proteomes" id="UP000054053">
    <property type="component" value="Unassembled WGS sequence"/>
</dbReference>
<evidence type="ECO:0000313" key="3">
    <source>
        <dbReference type="EMBL" id="GAO17192.1"/>
    </source>
</evidence>
<dbReference type="EMBL" id="BBTG02000014">
    <property type="protein sequence ID" value="GAO17192.1"/>
    <property type="molecule type" value="Genomic_DNA"/>
</dbReference>